<accession>A0A916NML5</accession>
<protein>
    <recommendedName>
        <fullName evidence="1">SIS domain-containing protein</fullName>
    </recommendedName>
</protein>
<dbReference type="AlphaFoldDB" id="A0A916NML5"/>
<comment type="caution">
    <text evidence="2">The sequence shown here is derived from an EMBL/GenBank/DDBJ whole genome shotgun (WGS) entry which is preliminary data.</text>
</comment>
<dbReference type="Proteomes" id="UP000693892">
    <property type="component" value="Unassembled WGS sequence"/>
</dbReference>
<gene>
    <name evidence="2" type="ORF">LEUCIP111803_00955</name>
</gene>
<reference evidence="2" key="1">
    <citation type="submission" date="2021-06" db="EMBL/GenBank/DDBJ databases">
        <authorList>
            <person name="Criscuolo A."/>
        </authorList>
    </citation>
    <scope>NUCLEOTIDE SEQUENCE</scope>
    <source>
        <strain evidence="2">CIP111803</strain>
    </source>
</reference>
<dbReference type="PROSITE" id="PS51464">
    <property type="entry name" value="SIS"/>
    <property type="match status" value="1"/>
</dbReference>
<dbReference type="RefSeq" id="WP_218114576.1">
    <property type="nucleotide sequence ID" value="NZ_CAJVAP010000008.1"/>
</dbReference>
<organism evidence="2 3">
    <name type="scientific">Leucobacter soli</name>
    <dbReference type="NCBI Taxonomy" id="2812850"/>
    <lineage>
        <taxon>Bacteria</taxon>
        <taxon>Bacillati</taxon>
        <taxon>Actinomycetota</taxon>
        <taxon>Actinomycetes</taxon>
        <taxon>Micrococcales</taxon>
        <taxon>Microbacteriaceae</taxon>
        <taxon>Leucobacter</taxon>
    </lineage>
</organism>
<dbReference type="GO" id="GO:1901135">
    <property type="term" value="P:carbohydrate derivative metabolic process"/>
    <property type="evidence" value="ECO:0007669"/>
    <property type="project" value="InterPro"/>
</dbReference>
<evidence type="ECO:0000313" key="3">
    <source>
        <dbReference type="Proteomes" id="UP000693892"/>
    </source>
</evidence>
<evidence type="ECO:0000313" key="2">
    <source>
        <dbReference type="EMBL" id="CAG7606664.1"/>
    </source>
</evidence>
<keyword evidence="3" id="KW-1185">Reference proteome</keyword>
<dbReference type="InterPro" id="IPR001347">
    <property type="entry name" value="SIS_dom"/>
</dbReference>
<dbReference type="Pfam" id="PF01380">
    <property type="entry name" value="SIS"/>
    <property type="match status" value="1"/>
</dbReference>
<evidence type="ECO:0000259" key="1">
    <source>
        <dbReference type="PROSITE" id="PS51464"/>
    </source>
</evidence>
<sequence length="336" mass="34959">MDPASFTDDLNRLPERLGALAELLDAGLPGLEEAERIGAVASARAGRPPRVLILGMGSSNYAGDAVAREAREAGGSVVAELASTRSLPAAADDLVVIAVSATGGSVEVLDAVGAYTGTGRLIAVTNRAGSKLEAVADLTIGQHAGVEASGIACRSFRHTLVVLRALVAALHDPAHPVRARLGGLPELARAGAAANAALLETAGDWLAPVTEALTAPMGAWVLAPVERFSSSRQSALMMREVPRRPAFASETGDWSHVDVYLTKTQDYRALVYAGSAWDAQAIDWMTQRGSTWVSVAGELPGAAAAVRFPGDEDPRVAQLAEVLVAERVAARWFELG</sequence>
<dbReference type="GO" id="GO:0097367">
    <property type="term" value="F:carbohydrate derivative binding"/>
    <property type="evidence" value="ECO:0007669"/>
    <property type="project" value="InterPro"/>
</dbReference>
<name>A0A916NML5_9MICO</name>
<proteinExistence type="predicted"/>
<dbReference type="EMBL" id="CAJVAP010000008">
    <property type="protein sequence ID" value="CAG7606664.1"/>
    <property type="molecule type" value="Genomic_DNA"/>
</dbReference>
<feature type="domain" description="SIS" evidence="1">
    <location>
        <begin position="39"/>
        <end position="176"/>
    </location>
</feature>